<dbReference type="AlphaFoldDB" id="A0A7L6AW34"/>
<evidence type="ECO:0000313" key="2">
    <source>
        <dbReference type="Proteomes" id="UP000510621"/>
    </source>
</evidence>
<proteinExistence type="predicted"/>
<keyword evidence="2" id="KW-1185">Reference proteome</keyword>
<dbReference type="GO" id="GO:0016740">
    <property type="term" value="F:transferase activity"/>
    <property type="evidence" value="ECO:0007669"/>
    <property type="project" value="UniProtKB-KW"/>
</dbReference>
<dbReference type="InterPro" id="IPR018775">
    <property type="entry name" value="RlaP"/>
</dbReference>
<organism evidence="1 2">
    <name type="scientific">Candidatus Thiothrix singaporensis</name>
    <dbReference type="NCBI Taxonomy" id="2799669"/>
    <lineage>
        <taxon>Bacteria</taxon>
        <taxon>Pseudomonadati</taxon>
        <taxon>Pseudomonadota</taxon>
        <taxon>Gammaproteobacteria</taxon>
        <taxon>Thiotrichales</taxon>
        <taxon>Thiotrichaceae</taxon>
        <taxon>Thiothrix</taxon>
    </lineage>
</organism>
<dbReference type="PANTHER" id="PTHR34817:SF2">
    <property type="entry name" value="NUCLEOTIDYLTRANSFERASE"/>
    <property type="match status" value="1"/>
</dbReference>
<name>A0A7L6AW34_9GAMM</name>
<sequence length="285" mass="31383">MQGIDAAIEAEVQAKLGALASQHQVTIISAIESGSRSWGFPSPDSDYDVRFVYAHASEWYIQLNPERDVIELPVNAVLDIGGWDVRKAMALANSGNSVIQEWMISPLVYREDAAQAAMLREMVASTFNARASFHHYSSMAKSMVAALDAPDIKLKRFFYISRATLSALWIAREHSMPTTVFPDLLQALTDDAAVLEAFQRQIRDKATKTEAETGVVDPLCLAFVREAYREVMATDIERLAPRREALGNEDLRAFLSVCQAVMPIPRLGSLVASSFAENSEAANGL</sequence>
<protein>
    <submittedName>
        <fullName evidence="1">Nucleotidyltransferase domain-containing protein</fullName>
    </submittedName>
</protein>
<reference evidence="1" key="1">
    <citation type="submission" date="2020-06" db="EMBL/GenBank/DDBJ databases">
        <title>Analysis procedures for assessing recovery of high quality, complete, closed genomes from Nanopore long read metagenome sequencing.</title>
        <authorList>
            <person name="Bessarab I."/>
            <person name="Arumugam K."/>
            <person name="Haryono M."/>
            <person name="Liu X."/>
            <person name="Roy S."/>
            <person name="Zuniga-Montanez R.E."/>
            <person name="Qiu G."/>
            <person name="Drautz-Moses D.I."/>
            <person name="Law Y.Y."/>
            <person name="Wuertz S."/>
            <person name="Lauro F.M."/>
            <person name="Huson D.H."/>
            <person name="Williams R.B."/>
        </authorList>
    </citation>
    <scope>NUCLEOTIDE SEQUENCE [LARGE SCALE GENOMIC DNA]</scope>
    <source>
        <strain evidence="1">SSD2</strain>
    </source>
</reference>
<gene>
    <name evidence="1" type="ORF">HZT40_18505</name>
</gene>
<dbReference type="KEGG" id="this:HZT40_18505"/>
<dbReference type="Proteomes" id="UP000510621">
    <property type="component" value="Chromosome"/>
</dbReference>
<dbReference type="PANTHER" id="PTHR34817">
    <property type="entry name" value="NUCLEOTIDYLTRANSFERASE"/>
    <property type="match status" value="1"/>
</dbReference>
<accession>A0A7L6AW34</accession>
<evidence type="ECO:0000313" key="1">
    <source>
        <dbReference type="EMBL" id="QLQ33255.1"/>
    </source>
</evidence>
<dbReference type="Pfam" id="PF10127">
    <property type="entry name" value="RlaP"/>
    <property type="match status" value="1"/>
</dbReference>
<dbReference type="EMBL" id="CP059265">
    <property type="protein sequence ID" value="QLQ33255.1"/>
    <property type="molecule type" value="Genomic_DNA"/>
</dbReference>